<dbReference type="EMBL" id="BAAALY010000003">
    <property type="protein sequence ID" value="GAA1534281.1"/>
    <property type="molecule type" value="Genomic_DNA"/>
</dbReference>
<evidence type="ECO:0000313" key="1">
    <source>
        <dbReference type="EMBL" id="GAA1534281.1"/>
    </source>
</evidence>
<proteinExistence type="predicted"/>
<gene>
    <name evidence="1" type="ORF">GCM10009691_07200</name>
</gene>
<keyword evidence="2" id="KW-1185">Reference proteome</keyword>
<accession>A0ABP4M124</accession>
<sequence>MCVQSRRVVPIVVALGRLRGSINSSLEYVVAGDDVFGLRDGSSGNGSVRIVQQLSINASRFVDVLVHETQLRKADRYFTQGSSPVSDTIGLPWSRFHDPMPPETL</sequence>
<reference evidence="2" key="1">
    <citation type="journal article" date="2019" name="Int. J. Syst. Evol. Microbiol.">
        <title>The Global Catalogue of Microorganisms (GCM) 10K type strain sequencing project: providing services to taxonomists for standard genome sequencing and annotation.</title>
        <authorList>
            <consortium name="The Broad Institute Genomics Platform"/>
            <consortium name="The Broad Institute Genome Sequencing Center for Infectious Disease"/>
            <person name="Wu L."/>
            <person name="Ma J."/>
        </authorList>
    </citation>
    <scope>NUCLEOTIDE SEQUENCE [LARGE SCALE GENOMIC DNA]</scope>
    <source>
        <strain evidence="2">JCM 13319</strain>
    </source>
</reference>
<comment type="caution">
    <text evidence="1">The sequence shown here is derived from an EMBL/GenBank/DDBJ whole genome shotgun (WGS) entry which is preliminary data.</text>
</comment>
<evidence type="ECO:0000313" key="2">
    <source>
        <dbReference type="Proteomes" id="UP001501791"/>
    </source>
</evidence>
<protein>
    <submittedName>
        <fullName evidence="1">Uncharacterized protein</fullName>
    </submittedName>
</protein>
<dbReference type="Proteomes" id="UP001501791">
    <property type="component" value="Unassembled WGS sequence"/>
</dbReference>
<name>A0ABP4M124_9MICO</name>
<organism evidence="1 2">
    <name type="scientific">Brevibacterium picturae</name>
    <dbReference type="NCBI Taxonomy" id="260553"/>
    <lineage>
        <taxon>Bacteria</taxon>
        <taxon>Bacillati</taxon>
        <taxon>Actinomycetota</taxon>
        <taxon>Actinomycetes</taxon>
        <taxon>Micrococcales</taxon>
        <taxon>Brevibacteriaceae</taxon>
        <taxon>Brevibacterium</taxon>
    </lineage>
</organism>